<sequence>MTMHRLDEKRTLLSMARTLKNDTLDIQQRGAGYYSCGPFVSRYNKLLTKARQLFAENQTVLLDSFDELEDTKSVDPADKMKVTQRVLIELGQLIVFMESVIAQEEEHRGGQSRHTPAEQERPHPDSARDQSDSGG</sequence>
<accession>A0A3A4MZC1</accession>
<comment type="caution">
    <text evidence="2">The sequence shown here is derived from an EMBL/GenBank/DDBJ whole genome shotgun (WGS) entry which is preliminary data.</text>
</comment>
<dbReference type="AlphaFoldDB" id="A0A3A4MZC1"/>
<evidence type="ECO:0000313" key="2">
    <source>
        <dbReference type="EMBL" id="RJP15323.1"/>
    </source>
</evidence>
<dbReference type="Proteomes" id="UP000265882">
    <property type="component" value="Unassembled WGS sequence"/>
</dbReference>
<name>A0A3A4MZC1_ABYX5</name>
<organism evidence="2 3">
    <name type="scientific">Abyssobacteria bacterium (strain SURF_5)</name>
    <dbReference type="NCBI Taxonomy" id="2093360"/>
    <lineage>
        <taxon>Bacteria</taxon>
        <taxon>Pseudomonadati</taxon>
        <taxon>Candidatus Hydrogenedentota</taxon>
        <taxon>Candidatus Abyssobacteria</taxon>
    </lineage>
</organism>
<gene>
    <name evidence="2" type="ORF">C4520_20280</name>
</gene>
<reference evidence="2 3" key="1">
    <citation type="journal article" date="2017" name="ISME J.">
        <title>Energy and carbon metabolisms in a deep terrestrial subsurface fluid microbial community.</title>
        <authorList>
            <person name="Momper L."/>
            <person name="Jungbluth S.P."/>
            <person name="Lee M.D."/>
            <person name="Amend J.P."/>
        </authorList>
    </citation>
    <scope>NUCLEOTIDE SEQUENCE [LARGE SCALE GENOMIC DNA]</scope>
    <source>
        <strain evidence="2">SURF_5</strain>
    </source>
</reference>
<evidence type="ECO:0000313" key="3">
    <source>
        <dbReference type="Proteomes" id="UP000265882"/>
    </source>
</evidence>
<proteinExistence type="predicted"/>
<evidence type="ECO:0000256" key="1">
    <source>
        <dbReference type="SAM" id="MobiDB-lite"/>
    </source>
</evidence>
<protein>
    <submittedName>
        <fullName evidence="2">Uncharacterized protein</fullName>
    </submittedName>
</protein>
<feature type="region of interest" description="Disordered" evidence="1">
    <location>
        <begin position="104"/>
        <end position="135"/>
    </location>
</feature>
<dbReference type="EMBL" id="QZKU01000135">
    <property type="protein sequence ID" value="RJP15323.1"/>
    <property type="molecule type" value="Genomic_DNA"/>
</dbReference>